<proteinExistence type="predicted"/>
<accession>A0A9R1UYQ8</accession>
<comment type="caution">
    <text evidence="2">The sequence shown here is derived from an EMBL/GenBank/DDBJ whole genome shotgun (WGS) entry which is preliminary data.</text>
</comment>
<gene>
    <name evidence="2" type="ORF">LSAT_V11C700354410</name>
</gene>
<dbReference type="Gene3D" id="3.80.10.10">
    <property type="entry name" value="Ribonuclease Inhibitor"/>
    <property type="match status" value="1"/>
</dbReference>
<dbReference type="PANTHER" id="PTHR38926:SF2">
    <property type="entry name" value="F-BOX_LRR-REPEAT PROTEIN 21-RELATED"/>
    <property type="match status" value="1"/>
</dbReference>
<keyword evidence="3" id="KW-1185">Reference proteome</keyword>
<evidence type="ECO:0000313" key="2">
    <source>
        <dbReference type="EMBL" id="KAJ0195210.1"/>
    </source>
</evidence>
<dbReference type="InterPro" id="IPR032675">
    <property type="entry name" value="LRR_dom_sf"/>
</dbReference>
<protein>
    <recommendedName>
        <fullName evidence="1">F-box/LRR-repeat protein 15/At3g58940/PEG3-like LRR domain-containing protein</fullName>
    </recommendedName>
</protein>
<name>A0A9R1UYQ8_LACSA</name>
<dbReference type="EMBL" id="NBSK02000007">
    <property type="protein sequence ID" value="KAJ0195210.1"/>
    <property type="molecule type" value="Genomic_DNA"/>
</dbReference>
<dbReference type="GO" id="GO:1905761">
    <property type="term" value="F:SCF ubiquitin ligase complex binding"/>
    <property type="evidence" value="ECO:0000318"/>
    <property type="project" value="GO_Central"/>
</dbReference>
<dbReference type="Proteomes" id="UP000235145">
    <property type="component" value="Unassembled WGS sequence"/>
</dbReference>
<dbReference type="Pfam" id="PF24758">
    <property type="entry name" value="LRR_At5g56370"/>
    <property type="match status" value="1"/>
</dbReference>
<evidence type="ECO:0000259" key="1">
    <source>
        <dbReference type="Pfam" id="PF24758"/>
    </source>
</evidence>
<dbReference type="SUPFAM" id="SSF52047">
    <property type="entry name" value="RNI-like"/>
    <property type="match status" value="1"/>
</dbReference>
<organism evidence="2 3">
    <name type="scientific">Lactuca sativa</name>
    <name type="common">Garden lettuce</name>
    <dbReference type="NCBI Taxonomy" id="4236"/>
    <lineage>
        <taxon>Eukaryota</taxon>
        <taxon>Viridiplantae</taxon>
        <taxon>Streptophyta</taxon>
        <taxon>Embryophyta</taxon>
        <taxon>Tracheophyta</taxon>
        <taxon>Spermatophyta</taxon>
        <taxon>Magnoliopsida</taxon>
        <taxon>eudicotyledons</taxon>
        <taxon>Gunneridae</taxon>
        <taxon>Pentapetalae</taxon>
        <taxon>asterids</taxon>
        <taxon>campanulids</taxon>
        <taxon>Asterales</taxon>
        <taxon>Asteraceae</taxon>
        <taxon>Cichorioideae</taxon>
        <taxon>Cichorieae</taxon>
        <taxon>Lactucinae</taxon>
        <taxon>Lactuca</taxon>
    </lineage>
</organism>
<sequence length="184" mass="21365">MTSSGLSQAVKKVPQLEKLHLTYISTKAEDIEVIGWNCPRLKSFILAKEYFSEPFIESNKDALAIANSMPELRHLQLSNSNITNDGLQAILDGCHYLESLDVRMCYNLDLHGNLGGLCMERIKDFKHDSTENSRIHPQIHDYDYLDDLDFPRRSYVDDYSEGDSLEDLIRQLEYEGIVRYRRFR</sequence>
<evidence type="ECO:0000313" key="3">
    <source>
        <dbReference type="Proteomes" id="UP000235145"/>
    </source>
</evidence>
<reference evidence="2 3" key="1">
    <citation type="journal article" date="2017" name="Nat. Commun.">
        <title>Genome assembly with in vitro proximity ligation data and whole-genome triplication in lettuce.</title>
        <authorList>
            <person name="Reyes-Chin-Wo S."/>
            <person name="Wang Z."/>
            <person name="Yang X."/>
            <person name="Kozik A."/>
            <person name="Arikit S."/>
            <person name="Song C."/>
            <person name="Xia L."/>
            <person name="Froenicke L."/>
            <person name="Lavelle D.O."/>
            <person name="Truco M.J."/>
            <person name="Xia R."/>
            <person name="Zhu S."/>
            <person name="Xu C."/>
            <person name="Xu H."/>
            <person name="Xu X."/>
            <person name="Cox K."/>
            <person name="Korf I."/>
            <person name="Meyers B.C."/>
            <person name="Michelmore R.W."/>
        </authorList>
    </citation>
    <scope>NUCLEOTIDE SEQUENCE [LARGE SCALE GENOMIC DNA]</scope>
    <source>
        <strain evidence="3">cv. Salinas</strain>
        <tissue evidence="2">Seedlings</tissue>
    </source>
</reference>
<dbReference type="AlphaFoldDB" id="A0A9R1UYQ8"/>
<feature type="domain" description="F-box/LRR-repeat protein 15/At3g58940/PEG3-like LRR" evidence="1">
    <location>
        <begin position="59"/>
        <end position="106"/>
    </location>
</feature>
<dbReference type="InterPro" id="IPR055411">
    <property type="entry name" value="LRR_FXL15/At3g58940/PEG3-like"/>
</dbReference>
<dbReference type="PANTHER" id="PTHR38926">
    <property type="entry name" value="F-BOX DOMAIN CONTAINING PROTEIN, EXPRESSED"/>
    <property type="match status" value="1"/>
</dbReference>